<evidence type="ECO:0000256" key="1">
    <source>
        <dbReference type="ARBA" id="ARBA00004141"/>
    </source>
</evidence>
<dbReference type="Pfam" id="PF04241">
    <property type="entry name" value="DUF423"/>
    <property type="match status" value="1"/>
</dbReference>
<gene>
    <name evidence="7" type="ORF">GCM10022211_10710</name>
</gene>
<evidence type="ECO:0000256" key="6">
    <source>
        <dbReference type="SAM" id="Phobius"/>
    </source>
</evidence>
<evidence type="ECO:0000256" key="2">
    <source>
        <dbReference type="ARBA" id="ARBA00009694"/>
    </source>
</evidence>
<comment type="caution">
    <text evidence="7">The sequence shown here is derived from an EMBL/GenBank/DDBJ whole genome shotgun (WGS) entry which is preliminary data.</text>
</comment>
<feature type="transmembrane region" description="Helical" evidence="6">
    <location>
        <begin position="41"/>
        <end position="64"/>
    </location>
</feature>
<evidence type="ECO:0000256" key="3">
    <source>
        <dbReference type="ARBA" id="ARBA00022692"/>
    </source>
</evidence>
<evidence type="ECO:0000256" key="5">
    <source>
        <dbReference type="ARBA" id="ARBA00023136"/>
    </source>
</evidence>
<dbReference type="InterPro" id="IPR006696">
    <property type="entry name" value="DUF423"/>
</dbReference>
<feature type="transmembrane region" description="Helical" evidence="6">
    <location>
        <begin position="71"/>
        <end position="91"/>
    </location>
</feature>
<keyword evidence="3 6" id="KW-0812">Transmembrane</keyword>
<evidence type="ECO:0000313" key="8">
    <source>
        <dbReference type="Proteomes" id="UP001501310"/>
    </source>
</evidence>
<accession>A0ABP7RSE5</accession>
<evidence type="ECO:0000313" key="7">
    <source>
        <dbReference type="EMBL" id="GAA4001608.1"/>
    </source>
</evidence>
<reference evidence="8" key="1">
    <citation type="journal article" date="2019" name="Int. J. Syst. Evol. Microbiol.">
        <title>The Global Catalogue of Microorganisms (GCM) 10K type strain sequencing project: providing services to taxonomists for standard genome sequencing and annotation.</title>
        <authorList>
            <consortium name="The Broad Institute Genomics Platform"/>
            <consortium name="The Broad Institute Genome Sequencing Center for Infectious Disease"/>
            <person name="Wu L."/>
            <person name="Ma J."/>
        </authorList>
    </citation>
    <scope>NUCLEOTIDE SEQUENCE [LARGE SCALE GENOMIC DNA]</scope>
    <source>
        <strain evidence="8">JCM 16603</strain>
    </source>
</reference>
<proteinExistence type="inferred from homology"/>
<dbReference type="RefSeq" id="WP_344709144.1">
    <property type="nucleotide sequence ID" value="NZ_BAAAZD010000001.1"/>
</dbReference>
<comment type="subcellular location">
    <subcellularLocation>
        <location evidence="1">Membrane</location>
        <topology evidence="1">Multi-pass membrane protein</topology>
    </subcellularLocation>
</comment>
<keyword evidence="4 6" id="KW-1133">Transmembrane helix</keyword>
<evidence type="ECO:0008006" key="9">
    <source>
        <dbReference type="Google" id="ProtNLM"/>
    </source>
</evidence>
<keyword evidence="5 6" id="KW-0472">Membrane</keyword>
<keyword evidence="8" id="KW-1185">Reference proteome</keyword>
<dbReference type="PANTHER" id="PTHR43461">
    <property type="entry name" value="TRANSMEMBRANE PROTEIN 256"/>
    <property type="match status" value="1"/>
</dbReference>
<dbReference type="PANTHER" id="PTHR43461:SF1">
    <property type="entry name" value="TRANSMEMBRANE PROTEIN 256"/>
    <property type="match status" value="1"/>
</dbReference>
<evidence type="ECO:0000256" key="4">
    <source>
        <dbReference type="ARBA" id="ARBA00022989"/>
    </source>
</evidence>
<feature type="transmembrane region" description="Helical" evidence="6">
    <location>
        <begin position="97"/>
        <end position="118"/>
    </location>
</feature>
<organism evidence="7 8">
    <name type="scientific">Sphingomonas humi</name>
    <dbReference type="NCBI Taxonomy" id="335630"/>
    <lineage>
        <taxon>Bacteria</taxon>
        <taxon>Pseudomonadati</taxon>
        <taxon>Pseudomonadota</taxon>
        <taxon>Alphaproteobacteria</taxon>
        <taxon>Sphingomonadales</taxon>
        <taxon>Sphingomonadaceae</taxon>
        <taxon>Sphingomonas</taxon>
    </lineage>
</organism>
<dbReference type="Proteomes" id="UP001501310">
    <property type="component" value="Unassembled WGS sequence"/>
</dbReference>
<name>A0ABP7RSE5_9SPHN</name>
<dbReference type="EMBL" id="BAAAZD010000001">
    <property type="protein sequence ID" value="GAA4001608.1"/>
    <property type="molecule type" value="Genomic_DNA"/>
</dbReference>
<comment type="similarity">
    <text evidence="2">Belongs to the UPF0382 family.</text>
</comment>
<sequence>MNRHGTSARLVATGAVLAAVAVGLGAFGAHALKARFDAEALGWWQTAVGYLLPHAVAVTAIGLAARPRLALPAWLLAGGSALFAATLFAMALGAPRWLGAVTPLGGTAMIAGWLLLAWRALREE</sequence>
<protein>
    <recommendedName>
        <fullName evidence="9">DUF423 domain-containing protein</fullName>
    </recommendedName>
</protein>